<accession>A0A2G5CEZ0</accession>
<protein>
    <recommendedName>
        <fullName evidence="11">Photosystem I reaction center subunit N</fullName>
    </recommendedName>
</protein>
<dbReference type="AlphaFoldDB" id="A0A2G5CEZ0"/>
<keyword evidence="8" id="KW-0472">Membrane</keyword>
<proteinExistence type="inferred from homology"/>
<dbReference type="EMBL" id="KZ305077">
    <property type="protein sequence ID" value="PIA29407.1"/>
    <property type="molecule type" value="Genomic_DNA"/>
</dbReference>
<dbReference type="OrthoDB" id="544623at2759"/>
<dbReference type="PANTHER" id="PTHR36327">
    <property type="entry name" value="UNNAMED PRODUCT"/>
    <property type="match status" value="1"/>
</dbReference>
<dbReference type="STRING" id="218851.A0A2G5CEZ0"/>
<name>A0A2G5CEZ0_AQUCA</name>
<evidence type="ECO:0000256" key="1">
    <source>
        <dbReference type="ARBA" id="ARBA00004622"/>
    </source>
</evidence>
<organism evidence="9 10">
    <name type="scientific">Aquilegia coerulea</name>
    <name type="common">Rocky mountain columbine</name>
    <dbReference type="NCBI Taxonomy" id="218851"/>
    <lineage>
        <taxon>Eukaryota</taxon>
        <taxon>Viridiplantae</taxon>
        <taxon>Streptophyta</taxon>
        <taxon>Embryophyta</taxon>
        <taxon>Tracheophyta</taxon>
        <taxon>Spermatophyta</taxon>
        <taxon>Magnoliopsida</taxon>
        <taxon>Ranunculales</taxon>
        <taxon>Ranunculaceae</taxon>
        <taxon>Thalictroideae</taxon>
        <taxon>Aquilegia</taxon>
    </lineage>
</organism>
<evidence type="ECO:0000313" key="9">
    <source>
        <dbReference type="EMBL" id="PIA29407.1"/>
    </source>
</evidence>
<evidence type="ECO:0000256" key="2">
    <source>
        <dbReference type="ARBA" id="ARBA00010661"/>
    </source>
</evidence>
<dbReference type="InParanoid" id="A0A2G5CEZ0"/>
<evidence type="ECO:0000256" key="8">
    <source>
        <dbReference type="ARBA" id="ARBA00023136"/>
    </source>
</evidence>
<evidence type="ECO:0000256" key="4">
    <source>
        <dbReference type="ARBA" id="ARBA00022531"/>
    </source>
</evidence>
<evidence type="ECO:0000256" key="6">
    <source>
        <dbReference type="ARBA" id="ARBA00022836"/>
    </source>
</evidence>
<keyword evidence="10" id="KW-1185">Reference proteome</keyword>
<evidence type="ECO:0000313" key="10">
    <source>
        <dbReference type="Proteomes" id="UP000230069"/>
    </source>
</evidence>
<dbReference type="PANTHER" id="PTHR36327:SF1">
    <property type="entry name" value="OS03G0731100 PROTEIN"/>
    <property type="match status" value="1"/>
</dbReference>
<evidence type="ECO:0000256" key="5">
    <source>
        <dbReference type="ARBA" id="ARBA00022640"/>
    </source>
</evidence>
<keyword evidence="3" id="KW-0150">Chloroplast</keyword>
<dbReference type="InterPro" id="IPR008796">
    <property type="entry name" value="PSAN"/>
</dbReference>
<dbReference type="Proteomes" id="UP000230069">
    <property type="component" value="Unassembled WGS sequence"/>
</dbReference>
<dbReference type="Pfam" id="PF05479">
    <property type="entry name" value="PsaN"/>
    <property type="match status" value="1"/>
</dbReference>
<comment type="subcellular location">
    <subcellularLocation>
        <location evidence="1">Plastid</location>
        <location evidence="1">Chloroplast thylakoid membrane</location>
        <topology evidence="1">Peripheral membrane protein</topology>
        <orientation evidence="1">Lumenal side</orientation>
    </subcellularLocation>
</comment>
<dbReference type="FunCoup" id="A0A2G5CEZ0">
    <property type="interactions" value="1131"/>
</dbReference>
<dbReference type="GO" id="GO:0009522">
    <property type="term" value="C:photosystem I"/>
    <property type="evidence" value="ECO:0007669"/>
    <property type="project" value="UniProtKB-KW"/>
</dbReference>
<reference evidence="9 10" key="1">
    <citation type="submission" date="2017-09" db="EMBL/GenBank/DDBJ databases">
        <title>WGS assembly of Aquilegia coerulea Goldsmith.</title>
        <authorList>
            <person name="Hodges S."/>
            <person name="Kramer E."/>
            <person name="Nordborg M."/>
            <person name="Tomkins J."/>
            <person name="Borevitz J."/>
            <person name="Derieg N."/>
            <person name="Yan J."/>
            <person name="Mihaltcheva S."/>
            <person name="Hayes R.D."/>
            <person name="Rokhsar D."/>
        </authorList>
    </citation>
    <scope>NUCLEOTIDE SEQUENCE [LARGE SCALE GENOMIC DNA]</scope>
    <source>
        <strain evidence="10">cv. Goldsmith</strain>
    </source>
</reference>
<keyword evidence="7" id="KW-0793">Thylakoid</keyword>
<evidence type="ECO:0000256" key="7">
    <source>
        <dbReference type="ARBA" id="ARBA00023078"/>
    </source>
</evidence>
<keyword evidence="5" id="KW-0934">Plastid</keyword>
<evidence type="ECO:0000256" key="3">
    <source>
        <dbReference type="ARBA" id="ARBA00022528"/>
    </source>
</evidence>
<dbReference type="GO" id="GO:0009535">
    <property type="term" value="C:chloroplast thylakoid membrane"/>
    <property type="evidence" value="ECO:0007669"/>
    <property type="project" value="UniProtKB-SubCell"/>
</dbReference>
<evidence type="ECO:0008006" key="11">
    <source>
        <dbReference type="Google" id="ProtNLM"/>
    </source>
</evidence>
<dbReference type="GO" id="GO:0015979">
    <property type="term" value="P:photosynthesis"/>
    <property type="evidence" value="ECO:0007669"/>
    <property type="project" value="UniProtKB-KW"/>
</dbReference>
<gene>
    <name evidence="9" type="ORF">AQUCO_06000050v1</name>
</gene>
<comment type="similarity">
    <text evidence="2">Belongs to the psaN family.</text>
</comment>
<sequence length="130" mass="14893">MAPVTVSKRLEALSSVLAAHGGDTREKTRMTCSVLRTAELGRRGLFLSVMFTSSATLTAQANDSKTALLQKYLKKSEENKEKNDKERRDDFYKRNYKDYFQFMEGSLEGKKEEELTEAEKGILEWLKTNK</sequence>
<keyword evidence="6" id="KW-0603">Photosystem I</keyword>
<keyword evidence="4" id="KW-0602">Photosynthesis</keyword>